<feature type="compositionally biased region" description="Low complexity" evidence="5">
    <location>
        <begin position="164"/>
        <end position="177"/>
    </location>
</feature>
<feature type="compositionally biased region" description="Gly residues" evidence="5">
    <location>
        <begin position="315"/>
        <end position="325"/>
    </location>
</feature>
<proteinExistence type="predicted"/>
<dbReference type="PANTHER" id="PTHR15549">
    <property type="entry name" value="PAIRED IMMUNOGLOBULIN-LIKE TYPE 2 RECEPTOR"/>
    <property type="match status" value="1"/>
</dbReference>
<organism evidence="8 9">
    <name type="scientific">Pisolithus tinctorius Marx 270</name>
    <dbReference type="NCBI Taxonomy" id="870435"/>
    <lineage>
        <taxon>Eukaryota</taxon>
        <taxon>Fungi</taxon>
        <taxon>Dikarya</taxon>
        <taxon>Basidiomycota</taxon>
        <taxon>Agaricomycotina</taxon>
        <taxon>Agaricomycetes</taxon>
        <taxon>Agaricomycetidae</taxon>
        <taxon>Boletales</taxon>
        <taxon>Sclerodermatineae</taxon>
        <taxon>Pisolithaceae</taxon>
        <taxon>Pisolithus</taxon>
    </lineage>
</organism>
<feature type="signal peptide" evidence="7">
    <location>
        <begin position="1"/>
        <end position="26"/>
    </location>
</feature>
<reference evidence="8 9" key="1">
    <citation type="submission" date="2014-04" db="EMBL/GenBank/DDBJ databases">
        <authorList>
            <consortium name="DOE Joint Genome Institute"/>
            <person name="Kuo A."/>
            <person name="Kohler A."/>
            <person name="Costa M.D."/>
            <person name="Nagy L.G."/>
            <person name="Floudas D."/>
            <person name="Copeland A."/>
            <person name="Barry K.W."/>
            <person name="Cichocki N."/>
            <person name="Veneault-Fourrey C."/>
            <person name="LaButti K."/>
            <person name="Lindquist E.A."/>
            <person name="Lipzen A."/>
            <person name="Lundell T."/>
            <person name="Morin E."/>
            <person name="Murat C."/>
            <person name="Sun H."/>
            <person name="Tunlid A."/>
            <person name="Henrissat B."/>
            <person name="Grigoriev I.V."/>
            <person name="Hibbett D.S."/>
            <person name="Martin F."/>
            <person name="Nordberg H.P."/>
            <person name="Cantor M.N."/>
            <person name="Hua S.X."/>
        </authorList>
    </citation>
    <scope>NUCLEOTIDE SEQUENCE [LARGE SCALE GENOMIC DNA]</scope>
    <source>
        <strain evidence="8 9">Marx 270</strain>
    </source>
</reference>
<dbReference type="EMBL" id="KN831946">
    <property type="protein sequence ID" value="KIO13676.1"/>
    <property type="molecule type" value="Genomic_DNA"/>
</dbReference>
<evidence type="ECO:0000256" key="4">
    <source>
        <dbReference type="ARBA" id="ARBA00023136"/>
    </source>
</evidence>
<keyword evidence="9" id="KW-1185">Reference proteome</keyword>
<keyword evidence="7" id="KW-0732">Signal</keyword>
<evidence type="ECO:0000313" key="8">
    <source>
        <dbReference type="EMBL" id="KIO13676.1"/>
    </source>
</evidence>
<dbReference type="GO" id="GO:0071944">
    <property type="term" value="C:cell periphery"/>
    <property type="evidence" value="ECO:0007669"/>
    <property type="project" value="UniProtKB-ARBA"/>
</dbReference>
<feature type="chain" id="PRO_5002168162" description="Mid2 domain-containing protein" evidence="7">
    <location>
        <begin position="27"/>
        <end position="325"/>
    </location>
</feature>
<dbReference type="AlphaFoldDB" id="A0A0C3PWE8"/>
<evidence type="ECO:0000256" key="7">
    <source>
        <dbReference type="SAM" id="SignalP"/>
    </source>
</evidence>
<keyword evidence="2 6" id="KW-0812">Transmembrane</keyword>
<comment type="subcellular location">
    <subcellularLocation>
        <location evidence="1">Membrane</location>
        <topology evidence="1">Single-pass membrane protein</topology>
    </subcellularLocation>
</comment>
<dbReference type="HOGENOM" id="CLU_053888_2_0_1"/>
<evidence type="ECO:0000313" key="9">
    <source>
        <dbReference type="Proteomes" id="UP000054217"/>
    </source>
</evidence>
<protein>
    <recommendedName>
        <fullName evidence="10">Mid2 domain-containing protein</fullName>
    </recommendedName>
</protein>
<feature type="region of interest" description="Disordered" evidence="5">
    <location>
        <begin position="157"/>
        <end position="177"/>
    </location>
</feature>
<feature type="transmembrane region" description="Helical" evidence="6">
    <location>
        <begin position="209"/>
        <end position="233"/>
    </location>
</feature>
<dbReference type="GO" id="GO:0016020">
    <property type="term" value="C:membrane"/>
    <property type="evidence" value="ECO:0007669"/>
    <property type="project" value="UniProtKB-SubCell"/>
</dbReference>
<feature type="compositionally biased region" description="Polar residues" evidence="5">
    <location>
        <begin position="254"/>
        <end position="269"/>
    </location>
</feature>
<accession>A0A0C3PWE8</accession>
<dbReference type="STRING" id="870435.A0A0C3PWE8"/>
<gene>
    <name evidence="8" type="ORF">M404DRAFT_993219</name>
</gene>
<name>A0A0C3PWE8_PISTI</name>
<feature type="region of interest" description="Disordered" evidence="5">
    <location>
        <begin position="242"/>
        <end position="325"/>
    </location>
</feature>
<feature type="compositionally biased region" description="Polar residues" evidence="5">
    <location>
        <begin position="297"/>
        <end position="314"/>
    </location>
</feature>
<evidence type="ECO:0000256" key="6">
    <source>
        <dbReference type="SAM" id="Phobius"/>
    </source>
</evidence>
<dbReference type="InterPro" id="IPR051694">
    <property type="entry name" value="Immunoregulatory_rcpt-like"/>
</dbReference>
<evidence type="ECO:0000256" key="3">
    <source>
        <dbReference type="ARBA" id="ARBA00022989"/>
    </source>
</evidence>
<evidence type="ECO:0000256" key="1">
    <source>
        <dbReference type="ARBA" id="ARBA00004167"/>
    </source>
</evidence>
<keyword evidence="3 6" id="KW-1133">Transmembrane helix</keyword>
<sequence length="325" mass="34057">MIPFIFEWSSLAILAIGLLSIRPLRATAQHTTAVCLSQFNWMDNSKNQNPCLVAAYVQGECSDGQFTVDPLDPNTHYVGPYVDEANPCECSTVTYSLISACSICQNRTYIAWSSWSTNCSTVYPGYPESIPSGTAIPQWAYQDVVTTDDFNVTLAQAVGDNPESTATKAPTTATSVPTTTSVAASLTAAPSSSTTSSFQPSSKSTNTGAIVGGAVGGVVGLAAIAGLATWLFLRRRQQVTPFSAADGGVPPPATNSMYMGSSPFTSLATQPKLYDPSDPSTFPTSPPSPTIQTSPSNGHQNLSIHSNLYASQSGRPGGYSGVPEL</sequence>
<evidence type="ECO:0008006" key="10">
    <source>
        <dbReference type="Google" id="ProtNLM"/>
    </source>
</evidence>
<evidence type="ECO:0000256" key="2">
    <source>
        <dbReference type="ARBA" id="ARBA00022692"/>
    </source>
</evidence>
<dbReference type="PANTHER" id="PTHR15549:SF26">
    <property type="entry name" value="AXIAL BUDDING PATTERN PROTEIN 2-RELATED"/>
    <property type="match status" value="1"/>
</dbReference>
<dbReference type="Proteomes" id="UP000054217">
    <property type="component" value="Unassembled WGS sequence"/>
</dbReference>
<dbReference type="InParanoid" id="A0A0C3PWE8"/>
<dbReference type="OrthoDB" id="2526171at2759"/>
<keyword evidence="4 6" id="KW-0472">Membrane</keyword>
<reference evidence="9" key="2">
    <citation type="submission" date="2015-01" db="EMBL/GenBank/DDBJ databases">
        <title>Evolutionary Origins and Diversification of the Mycorrhizal Mutualists.</title>
        <authorList>
            <consortium name="DOE Joint Genome Institute"/>
            <consortium name="Mycorrhizal Genomics Consortium"/>
            <person name="Kohler A."/>
            <person name="Kuo A."/>
            <person name="Nagy L.G."/>
            <person name="Floudas D."/>
            <person name="Copeland A."/>
            <person name="Barry K.W."/>
            <person name="Cichocki N."/>
            <person name="Veneault-Fourrey C."/>
            <person name="LaButti K."/>
            <person name="Lindquist E.A."/>
            <person name="Lipzen A."/>
            <person name="Lundell T."/>
            <person name="Morin E."/>
            <person name="Murat C."/>
            <person name="Riley R."/>
            <person name="Ohm R."/>
            <person name="Sun H."/>
            <person name="Tunlid A."/>
            <person name="Henrissat B."/>
            <person name="Grigoriev I.V."/>
            <person name="Hibbett D.S."/>
            <person name="Martin F."/>
        </authorList>
    </citation>
    <scope>NUCLEOTIDE SEQUENCE [LARGE SCALE GENOMIC DNA]</scope>
    <source>
        <strain evidence="9">Marx 270</strain>
    </source>
</reference>
<dbReference type="Gene3D" id="1.20.5.510">
    <property type="entry name" value="Single helix bin"/>
    <property type="match status" value="1"/>
</dbReference>
<evidence type="ECO:0000256" key="5">
    <source>
        <dbReference type="SAM" id="MobiDB-lite"/>
    </source>
</evidence>